<proteinExistence type="predicted"/>
<dbReference type="RefSeq" id="WP_378552977.1">
    <property type="nucleotide sequence ID" value="NZ_JBHSBA010000014.1"/>
</dbReference>
<gene>
    <name evidence="2" type="ORF">ACFOW8_21615</name>
</gene>
<sequence>MHWVFGVAGLIIALVVVDLIAVWAERRGWIYWRHRPRTAGVGSGVFGELESLMSPSYRHVVEETQSRQMVRIDQAVGEKRGPVVVVLPDDRSSP</sequence>
<keyword evidence="1" id="KW-1133">Transmembrane helix</keyword>
<protein>
    <submittedName>
        <fullName evidence="2">Uncharacterized protein</fullName>
    </submittedName>
</protein>
<reference evidence="3" key="1">
    <citation type="journal article" date="2019" name="Int. J. Syst. Evol. Microbiol.">
        <title>The Global Catalogue of Microorganisms (GCM) 10K type strain sequencing project: providing services to taxonomists for standard genome sequencing and annotation.</title>
        <authorList>
            <consortium name="The Broad Institute Genomics Platform"/>
            <consortium name="The Broad Institute Genome Sequencing Center for Infectious Disease"/>
            <person name="Wu L."/>
            <person name="Ma J."/>
        </authorList>
    </citation>
    <scope>NUCLEOTIDE SEQUENCE [LARGE SCALE GENOMIC DNA]</scope>
    <source>
        <strain evidence="3">CGMCC 4.7204</strain>
    </source>
</reference>
<feature type="transmembrane region" description="Helical" evidence="1">
    <location>
        <begin position="6"/>
        <end position="24"/>
    </location>
</feature>
<evidence type="ECO:0000313" key="3">
    <source>
        <dbReference type="Proteomes" id="UP001595767"/>
    </source>
</evidence>
<keyword evidence="3" id="KW-1185">Reference proteome</keyword>
<keyword evidence="1" id="KW-0472">Membrane</keyword>
<comment type="caution">
    <text evidence="2">The sequence shown here is derived from an EMBL/GenBank/DDBJ whole genome shotgun (WGS) entry which is preliminary data.</text>
</comment>
<keyword evidence="1" id="KW-0812">Transmembrane</keyword>
<evidence type="ECO:0000256" key="1">
    <source>
        <dbReference type="SAM" id="Phobius"/>
    </source>
</evidence>
<dbReference type="EMBL" id="JBHSBA010000014">
    <property type="protein sequence ID" value="MFC4127529.1"/>
    <property type="molecule type" value="Genomic_DNA"/>
</dbReference>
<evidence type="ECO:0000313" key="2">
    <source>
        <dbReference type="EMBL" id="MFC4127529.1"/>
    </source>
</evidence>
<organism evidence="2 3">
    <name type="scientific">Nocardia rhizosphaerae</name>
    <dbReference type="NCBI Taxonomy" id="1691571"/>
    <lineage>
        <taxon>Bacteria</taxon>
        <taxon>Bacillati</taxon>
        <taxon>Actinomycetota</taxon>
        <taxon>Actinomycetes</taxon>
        <taxon>Mycobacteriales</taxon>
        <taxon>Nocardiaceae</taxon>
        <taxon>Nocardia</taxon>
    </lineage>
</organism>
<dbReference type="Proteomes" id="UP001595767">
    <property type="component" value="Unassembled WGS sequence"/>
</dbReference>
<name>A0ABV8LB54_9NOCA</name>
<accession>A0ABV8LB54</accession>